<dbReference type="EMBL" id="CM004483">
    <property type="protein sequence ID" value="OCT61534.1"/>
    <property type="molecule type" value="Genomic_DNA"/>
</dbReference>
<protein>
    <recommendedName>
        <fullName evidence="3">GIY-YIG domain-containing protein</fullName>
    </recommendedName>
</protein>
<accession>A0A974H1J7</accession>
<name>A0A974H1J7_XENLA</name>
<proteinExistence type="predicted"/>
<organism evidence="1 2">
    <name type="scientific">Xenopus laevis</name>
    <name type="common">African clawed frog</name>
    <dbReference type="NCBI Taxonomy" id="8355"/>
    <lineage>
        <taxon>Eukaryota</taxon>
        <taxon>Metazoa</taxon>
        <taxon>Chordata</taxon>
        <taxon>Craniata</taxon>
        <taxon>Vertebrata</taxon>
        <taxon>Euteleostomi</taxon>
        <taxon>Amphibia</taxon>
        <taxon>Batrachia</taxon>
        <taxon>Anura</taxon>
        <taxon>Pipoidea</taxon>
        <taxon>Pipidae</taxon>
        <taxon>Xenopodinae</taxon>
        <taxon>Xenopus</taxon>
        <taxon>Xenopus</taxon>
    </lineage>
</organism>
<evidence type="ECO:0000313" key="1">
    <source>
        <dbReference type="EMBL" id="OCT61534.1"/>
    </source>
</evidence>
<dbReference type="AlphaFoldDB" id="A0A974H1J7"/>
<gene>
    <name evidence="1" type="ORF">XELAEV_18047563mg</name>
</gene>
<evidence type="ECO:0000313" key="2">
    <source>
        <dbReference type="Proteomes" id="UP000694892"/>
    </source>
</evidence>
<reference evidence="2" key="1">
    <citation type="journal article" date="2016" name="Nature">
        <title>Genome evolution in the allotetraploid frog Xenopus laevis.</title>
        <authorList>
            <person name="Session A.M."/>
            <person name="Uno Y."/>
            <person name="Kwon T."/>
            <person name="Chapman J.A."/>
            <person name="Toyoda A."/>
            <person name="Takahashi S."/>
            <person name="Fukui A."/>
            <person name="Hikosaka A."/>
            <person name="Suzuki A."/>
            <person name="Kondo M."/>
            <person name="van Heeringen S.J."/>
            <person name="Quigley I."/>
            <person name="Heinz S."/>
            <person name="Ogino H."/>
            <person name="Ochi H."/>
            <person name="Hellsten U."/>
            <person name="Lyons J.B."/>
            <person name="Simakov O."/>
            <person name="Putnam N."/>
            <person name="Stites J."/>
            <person name="Kuroki Y."/>
            <person name="Tanaka T."/>
            <person name="Michiue T."/>
            <person name="Watanabe M."/>
            <person name="Bogdanovic O."/>
            <person name="Lister R."/>
            <person name="Georgiou G."/>
            <person name="Paranjpe S.S."/>
            <person name="van Kruijsbergen I."/>
            <person name="Shu S."/>
            <person name="Carlson J."/>
            <person name="Kinoshita T."/>
            <person name="Ohta Y."/>
            <person name="Mawaribuchi S."/>
            <person name="Jenkins J."/>
            <person name="Grimwood J."/>
            <person name="Schmutz J."/>
            <person name="Mitros T."/>
            <person name="Mozaffari S.V."/>
            <person name="Suzuki Y."/>
            <person name="Haramoto Y."/>
            <person name="Yamamoto T.S."/>
            <person name="Takagi C."/>
            <person name="Heald R."/>
            <person name="Miller K."/>
            <person name="Haudenschild C."/>
            <person name="Kitzman J."/>
            <person name="Nakayama T."/>
            <person name="Izutsu Y."/>
            <person name="Robert J."/>
            <person name="Fortriede J."/>
            <person name="Burns K."/>
            <person name="Lotay V."/>
            <person name="Karimi K."/>
            <person name="Yasuoka Y."/>
            <person name="Dichmann D.S."/>
            <person name="Flajnik M.F."/>
            <person name="Houston D.W."/>
            <person name="Shendure J."/>
            <person name="DuPasquier L."/>
            <person name="Vize P.D."/>
            <person name="Zorn A.M."/>
            <person name="Ito M."/>
            <person name="Marcotte E.M."/>
            <person name="Wallingford J.B."/>
            <person name="Ito Y."/>
            <person name="Asashima M."/>
            <person name="Ueno N."/>
            <person name="Matsuda Y."/>
            <person name="Veenstra G.J."/>
            <person name="Fujiyama A."/>
            <person name="Harland R.M."/>
            <person name="Taira M."/>
            <person name="Rokhsar D.S."/>
        </authorList>
    </citation>
    <scope>NUCLEOTIDE SEQUENCE [LARGE SCALE GENOMIC DNA]</scope>
    <source>
        <strain evidence="2">J</strain>
    </source>
</reference>
<sequence>MASMLDRILVPVFLDGEVGRTLGSQLVHSVTTETPVLTQTYIGKRSQGMFLACHAPNRVTFEHPTTGSKYPLKGYYSCLSKFAVYVLLCPCGLLYVGETTLQIKTWIYRHRSTIRKDNVKLPVSRHFVEMGHFDMDLKYMVLECVPTPRCGGDMELLLRKRGVVDTSVKHIGSMASIKITIYVFL</sequence>
<dbReference type="Proteomes" id="UP000694892">
    <property type="component" value="Chromosome 9_10S"/>
</dbReference>
<evidence type="ECO:0008006" key="3">
    <source>
        <dbReference type="Google" id="ProtNLM"/>
    </source>
</evidence>